<dbReference type="Pfam" id="PF13032">
    <property type="entry name" value="RNaseH_pPIWI_RE"/>
    <property type="match status" value="1"/>
</dbReference>
<name>B2IYG5_NOSP7</name>
<evidence type="ECO:0000256" key="1">
    <source>
        <dbReference type="SAM" id="MobiDB-lite"/>
    </source>
</evidence>
<gene>
    <name evidence="5" type="ordered locus">Npun_F1340</name>
</gene>
<protein>
    <recommendedName>
        <fullName evidence="7">DUF3893 domain-containing protein</fullName>
    </recommendedName>
</protein>
<organism evidence="5 6">
    <name type="scientific">Nostoc punctiforme (strain ATCC 29133 / PCC 73102)</name>
    <dbReference type="NCBI Taxonomy" id="63737"/>
    <lineage>
        <taxon>Bacteria</taxon>
        <taxon>Bacillati</taxon>
        <taxon>Cyanobacteriota</taxon>
        <taxon>Cyanophyceae</taxon>
        <taxon>Nostocales</taxon>
        <taxon>Nostocaceae</taxon>
        <taxon>Nostoc</taxon>
    </lineage>
</organism>
<accession>B2IYG5</accession>
<evidence type="ECO:0000313" key="5">
    <source>
        <dbReference type="EMBL" id="ACC80052.1"/>
    </source>
</evidence>
<dbReference type="InterPro" id="IPR025085">
    <property type="entry name" value="pPIWI_RE_X"/>
</dbReference>
<dbReference type="InterPro" id="IPR024996">
    <property type="entry name" value="RNaseH_pPIWI_RE"/>
</dbReference>
<dbReference type="Pfam" id="PF13111">
    <property type="entry name" value="pPIWI_RE_X"/>
    <property type="match status" value="1"/>
</dbReference>
<dbReference type="EnsemblBacteria" id="ACC80052">
    <property type="protein sequence ID" value="ACC80052"/>
    <property type="gene ID" value="Npun_F1340"/>
</dbReference>
<keyword evidence="6" id="KW-1185">Reference proteome</keyword>
<dbReference type="AlphaFoldDB" id="B2IYG5"/>
<feature type="domain" description="pPIWI-RE RNaseH" evidence="2">
    <location>
        <begin position="618"/>
        <end position="903"/>
    </location>
</feature>
<sequence length="919" mass="105016">MTKIILPGAWELTATNPTYKLSAIYVPITWRQVANNLAQQRARLQGKSYRAVPVYSLDPLVVGSFPKIIKTLRNGWQKSSLPWLLATETTDISDLGNLIKDWLIEEFSTLEDVESQLANLNNADWQWSNSQTYELLHPQNKVEISNLYQAIPDYLAEKFLQKPTVYFGLDEQYELTFYRVVSLQGAELMSWPPSEVTVTKGKDTTETAYISFVIEFVLQTFPWREKPIVYHHLSIRRWLTKPLNYVPYPGVKAHIGDNRRWLDGQRQPFCFIPLTMKGYGREVKWPQAISNLFSLNDSQLPDANNFVSNPNHNWSGFNTIPSGIQAAIAYTSKLGEPPCFAGVSPQDLASLDQAIEARLPVQRVGEAERVTGNIFIFWPLEKPKQKIVPLLADEDIQSPKPKKAKKSDNPNHSHTPMLRPKLAAPAVFREAENPLRTILILWETPQCRNALIAEICQLLYLSPTKVENIYQGFYGSLCIKTQHVGDLTQDLEIQHFSEARKTYQQQRPNLLVERINQITAFLPPTKELSGALIEIRPKPRRSETDPKLAWRIGAMKAGYLNQHIHRITTENDAKKLKKSGLEPVKRAVSDLLRQFGILPDTPLINPKKDGIEPDVWLTCFYVLRRTRKTNVENIPKTVVLMIRVNPITAKVELTTPDLFKEQGWISYPVGLAHLLDEDWDSNSYDESNEELDDEQKSKEKTKEQRLINKFVAECLQECLNTPITDNKPPRVLFMAEALNARKMLNWLQNQNLLTNDPLQALKQYLSQEQINRLWVVRLRIADTGEVPAAIVKDSPGSRTSGVYRWQGVCDDEERSLYLSVRKALYTERGTTILQKNQSRLDNGSRQAGRARILEIALIHHPEIKGDKLAHFVHSLRSRWPYFANDVSLPLPFPFAIKAKEYAISTKDPVESSVSEDSNF</sequence>
<feature type="domain" description="pPIWI-RE module N-terminal" evidence="3">
    <location>
        <begin position="9"/>
        <end position="426"/>
    </location>
</feature>
<evidence type="ECO:0000259" key="2">
    <source>
        <dbReference type="Pfam" id="PF13032"/>
    </source>
</evidence>
<feature type="region of interest" description="Disordered" evidence="1">
    <location>
        <begin position="398"/>
        <end position="418"/>
    </location>
</feature>
<proteinExistence type="predicted"/>
<dbReference type="Proteomes" id="UP000001191">
    <property type="component" value="Chromosome"/>
</dbReference>
<evidence type="ECO:0000259" key="4">
    <source>
        <dbReference type="Pfam" id="PF18157"/>
    </source>
</evidence>
<dbReference type="KEGG" id="npu:Npun_F1340"/>
<evidence type="ECO:0000259" key="3">
    <source>
        <dbReference type="Pfam" id="PF13111"/>
    </source>
</evidence>
<evidence type="ECO:0000313" key="6">
    <source>
        <dbReference type="Proteomes" id="UP000001191"/>
    </source>
</evidence>
<reference evidence="5 6" key="2">
    <citation type="journal article" date="2013" name="Plant Physiol.">
        <title>A Nostoc punctiforme Sugar Transporter Necessary to Establish a Cyanobacterium-Plant Symbiosis.</title>
        <authorList>
            <person name="Ekman M."/>
            <person name="Picossi S."/>
            <person name="Campbell E.L."/>
            <person name="Meeks J.C."/>
            <person name="Flores E."/>
        </authorList>
    </citation>
    <scope>NUCLEOTIDE SEQUENCE [LARGE SCALE GENOMIC DNA]</scope>
    <source>
        <strain evidence="6">ATCC 29133 / PCC 73102</strain>
    </source>
</reference>
<dbReference type="InterPro" id="IPR040496">
    <property type="entry name" value="MID_pPIWI_RE"/>
</dbReference>
<dbReference type="EMBL" id="CP001037">
    <property type="protein sequence ID" value="ACC80052.1"/>
    <property type="molecule type" value="Genomic_DNA"/>
</dbReference>
<reference evidence="6" key="1">
    <citation type="submission" date="2008-04" db="EMBL/GenBank/DDBJ databases">
        <title>Complete sequence of chromosome of Nostoc punctiforme ATCC 29133.</title>
        <authorList>
            <consortium name="US DOE Joint Genome Institute"/>
            <person name="Copeland A."/>
            <person name="Lucas S."/>
            <person name="Lapidus A."/>
            <person name="Glavina del Rio T."/>
            <person name="Dalin E."/>
            <person name="Tice H."/>
            <person name="Pitluck S."/>
            <person name="Chain P."/>
            <person name="Malfatti S."/>
            <person name="Shin M."/>
            <person name="Vergez L."/>
            <person name="Schmutz J."/>
            <person name="Larimer F."/>
            <person name="Land M."/>
            <person name="Hauser L."/>
            <person name="Kyrpides N."/>
            <person name="Kim E."/>
            <person name="Meeks J.C."/>
            <person name="Elhai J."/>
            <person name="Campbell E.L."/>
            <person name="Thiel T."/>
            <person name="Longmire J."/>
            <person name="Potts M."/>
            <person name="Atlas R."/>
        </authorList>
    </citation>
    <scope>NUCLEOTIDE SEQUENCE [LARGE SCALE GENOMIC DNA]</scope>
    <source>
        <strain evidence="6">ATCC 29133 / PCC 73102</strain>
    </source>
</reference>
<dbReference type="eggNOG" id="ENOG50333T3">
    <property type="taxonomic scope" value="Bacteria"/>
</dbReference>
<dbReference type="HOGENOM" id="CLU_317092_0_0_3"/>
<dbReference type="STRING" id="63737.Npun_F1340"/>
<dbReference type="OrthoDB" id="494145at2"/>
<dbReference type="Pfam" id="PF18157">
    <property type="entry name" value="MID_pPIWI_RE"/>
    <property type="match status" value="1"/>
</dbReference>
<dbReference type="RefSeq" id="WP_012408073.1">
    <property type="nucleotide sequence ID" value="NC_010628.1"/>
</dbReference>
<evidence type="ECO:0008006" key="7">
    <source>
        <dbReference type="Google" id="ProtNLM"/>
    </source>
</evidence>
<feature type="domain" description="Prokaryotic pPIWI-RE MID" evidence="4">
    <location>
        <begin position="471"/>
        <end position="601"/>
    </location>
</feature>